<evidence type="ECO:0000313" key="2">
    <source>
        <dbReference type="EMBL" id="MPC71927.1"/>
    </source>
</evidence>
<reference evidence="2 3" key="1">
    <citation type="submission" date="2019-05" db="EMBL/GenBank/DDBJ databases">
        <title>Another draft genome of Portunus trituberculatus and its Hox gene families provides insights of decapod evolution.</title>
        <authorList>
            <person name="Jeong J.-H."/>
            <person name="Song I."/>
            <person name="Kim S."/>
            <person name="Choi T."/>
            <person name="Kim D."/>
            <person name="Ryu S."/>
            <person name="Kim W."/>
        </authorList>
    </citation>
    <scope>NUCLEOTIDE SEQUENCE [LARGE SCALE GENOMIC DNA]</scope>
    <source>
        <tissue evidence="2">Muscle</tissue>
    </source>
</reference>
<proteinExistence type="predicted"/>
<organism evidence="2 3">
    <name type="scientific">Portunus trituberculatus</name>
    <name type="common">Swimming crab</name>
    <name type="synonym">Neptunus trituberculatus</name>
    <dbReference type="NCBI Taxonomy" id="210409"/>
    <lineage>
        <taxon>Eukaryota</taxon>
        <taxon>Metazoa</taxon>
        <taxon>Ecdysozoa</taxon>
        <taxon>Arthropoda</taxon>
        <taxon>Crustacea</taxon>
        <taxon>Multicrustacea</taxon>
        <taxon>Malacostraca</taxon>
        <taxon>Eumalacostraca</taxon>
        <taxon>Eucarida</taxon>
        <taxon>Decapoda</taxon>
        <taxon>Pleocyemata</taxon>
        <taxon>Brachyura</taxon>
        <taxon>Eubrachyura</taxon>
        <taxon>Portunoidea</taxon>
        <taxon>Portunidae</taxon>
        <taxon>Portuninae</taxon>
        <taxon>Portunus</taxon>
    </lineage>
</organism>
<comment type="caution">
    <text evidence="2">The sequence shown here is derived from an EMBL/GenBank/DDBJ whole genome shotgun (WGS) entry which is preliminary data.</text>
</comment>
<evidence type="ECO:0000313" key="3">
    <source>
        <dbReference type="Proteomes" id="UP000324222"/>
    </source>
</evidence>
<evidence type="ECO:0008006" key="4">
    <source>
        <dbReference type="Google" id="ProtNLM"/>
    </source>
</evidence>
<dbReference type="AlphaFoldDB" id="A0A5B7HRQ5"/>
<accession>A0A5B7HRQ5</accession>
<dbReference type="Proteomes" id="UP000324222">
    <property type="component" value="Unassembled WGS sequence"/>
</dbReference>
<feature type="chain" id="PRO_5022697125" description="Secreted protein" evidence="1">
    <location>
        <begin position="33"/>
        <end position="67"/>
    </location>
</feature>
<protein>
    <recommendedName>
        <fullName evidence="4">Secreted protein</fullName>
    </recommendedName>
</protein>
<dbReference type="EMBL" id="VSRR010033791">
    <property type="protein sequence ID" value="MPC71927.1"/>
    <property type="molecule type" value="Genomic_DNA"/>
</dbReference>
<gene>
    <name evidence="2" type="ORF">E2C01_066219</name>
</gene>
<keyword evidence="1" id="KW-0732">Signal</keyword>
<sequence>MNLAKGTAPFSPHFFLKLLLCLLTRLLILTRADHTHQHPTPTNYPYLLPRPAAPPPPRGMKWQGIML</sequence>
<name>A0A5B7HRQ5_PORTR</name>
<keyword evidence="3" id="KW-1185">Reference proteome</keyword>
<feature type="signal peptide" evidence="1">
    <location>
        <begin position="1"/>
        <end position="32"/>
    </location>
</feature>
<evidence type="ECO:0000256" key="1">
    <source>
        <dbReference type="SAM" id="SignalP"/>
    </source>
</evidence>